<dbReference type="InterPro" id="IPR001214">
    <property type="entry name" value="SET_dom"/>
</dbReference>
<feature type="domain" description="PHD-type" evidence="7">
    <location>
        <begin position="392"/>
        <end position="440"/>
    </location>
</feature>
<dbReference type="PANTHER" id="PTHR46462:SF3">
    <property type="entry name" value="UPSET, ISOFORM A"/>
    <property type="match status" value="1"/>
</dbReference>
<feature type="region of interest" description="Disordered" evidence="6">
    <location>
        <begin position="890"/>
        <end position="948"/>
    </location>
</feature>
<keyword evidence="8" id="KW-0489">Methyltransferase</keyword>
<dbReference type="EMBL" id="JYDI01000274">
    <property type="protein sequence ID" value="KRY46742.1"/>
    <property type="molecule type" value="Genomic_DNA"/>
</dbReference>
<organism evidence="8 9">
    <name type="scientific">Trichinella britovi</name>
    <name type="common">Parasitic roundworm</name>
    <dbReference type="NCBI Taxonomy" id="45882"/>
    <lineage>
        <taxon>Eukaryota</taxon>
        <taxon>Metazoa</taxon>
        <taxon>Ecdysozoa</taxon>
        <taxon>Nematoda</taxon>
        <taxon>Enoplea</taxon>
        <taxon>Dorylaimia</taxon>
        <taxon>Trichinellida</taxon>
        <taxon>Trichinellidae</taxon>
        <taxon>Trichinella</taxon>
    </lineage>
</organism>
<evidence type="ECO:0000256" key="5">
    <source>
        <dbReference type="PROSITE-ProRule" id="PRU00146"/>
    </source>
</evidence>
<dbReference type="PROSITE" id="PS01359">
    <property type="entry name" value="ZF_PHD_1"/>
    <property type="match status" value="1"/>
</dbReference>
<reference evidence="8 9" key="1">
    <citation type="submission" date="2015-01" db="EMBL/GenBank/DDBJ databases">
        <title>Evolution of Trichinella species and genotypes.</title>
        <authorList>
            <person name="Korhonen P.K."/>
            <person name="Edoardo P."/>
            <person name="Giuseppe L.R."/>
            <person name="Gasser R.B."/>
        </authorList>
    </citation>
    <scope>NUCLEOTIDE SEQUENCE [LARGE SCALE GENOMIC DNA]</scope>
    <source>
        <strain evidence="8">ISS120</strain>
    </source>
</reference>
<feature type="region of interest" description="Disordered" evidence="6">
    <location>
        <begin position="685"/>
        <end position="725"/>
    </location>
</feature>
<comment type="caution">
    <text evidence="8">The sequence shown here is derived from an EMBL/GenBank/DDBJ whole genome shotgun (WGS) entry which is preliminary data.</text>
</comment>
<dbReference type="InterPro" id="IPR019787">
    <property type="entry name" value="Znf_PHD-finger"/>
</dbReference>
<dbReference type="Proteomes" id="UP000054653">
    <property type="component" value="Unassembled WGS sequence"/>
</dbReference>
<feature type="compositionally biased region" description="Basic and acidic residues" evidence="6">
    <location>
        <begin position="863"/>
        <end position="874"/>
    </location>
</feature>
<sequence>MEVLGSVFGRKEDTLNMVNMNSLDGAHQLIPPVRAPDTVFSQKPGELLWRNELHAYSNSQKSDNSKPIRSPKVLQKLPFSHLESTTAAKSLPAHIPTVTRLSSDGSAQVAFSDSTPKAFKAANVNLQKSATFAPCRLRTFPDSRAGLPFDSGVLSFPEVGSPSSFNLAEFFPNDSSSLISGFCKKLSSSSFGFPRTFPGIGRELKQPTAAEQPAGNVGNVADFFKSNISEPLNKVHQQQHHHHQQQQQQQHHHQQQQQQQQRFTPILGDRFLPLLQMKSSNKMVPKAKPASPWGDLVKRSKCHSEGNSCANSFKRPADSAPDEERQSNIPVKVEKLETVESNNGDDDDGDLGENFFGEFQPRALEKPIEKPLRRNTISSGKSEPHWEGEDYTTRCFCGMTHNDEFMVQCDKCEVWQHCDCVGLEMSRIPENYLCELCDPRTLPLSLEEAKLMQMKKLKQRARNRTRKGSGGGGSWGCRGRPKKENDSAELSLDQWLDSLTDTQGAKKILDLLPSESLCKAMFVAVQTHGLVALKKISSGQPIAECILKPHLARDKQDILANGVVLSPWLLFQDLKVNGSTGPVDLCVDASDTDFAHLRRSCHPNSQIHTVVHNGQLRFVLVAAADISEMVEITIPFDYDYTKSSVPVTCSCFSIHPTLRSKPCLVDGFKKRAGSKGKLAQQHINDKEENKGKGKLNPASGGGKGCAAAKADVKKPTQRKAKREKLKLRWRFDTNLIRRSSVEEKDKSSVDSTTTVKNTGEVNADVDGKDVVGRGVGAADAEAVADDEAEPVTSSARSKPAAAAAFDEPNQQQQGRQKQRNESKAKRGSIELARLRKDYWYSRQVEETSGESGAGGVDWTLPNERTKTSTREERKMQSIMKYIQWMEEQEKKLQRKRGSQQVADRRPEKKRPRRRSLGDVALLNRTKQVEAAKPDDDRGADSAFDGGDLGESTKVVNILDNLHHPNSEHAKDSVGELIEKVVEQQADLMSNMNNDKHIFQQKTDLQIHREQCTSDNNNNNNDDDDSKLNIVQQRFPWDKSLLLTAAAAALNSSKTTEEARQKMINIETLNQIGNNGYSRSELHADAAALPKRKLSLDEYKHRKQINEGDVSDNKEHNTPPPPPPPLPPPPSLLEKPKSFFPDMSYDMLKSLSLHFNNPVGGGVPTLPVERSTLPDLTTPVIPCGLETSDNLDLSANEDQDGTFEMETANASNTNFDQNRKDKYQDICNVQLVVLPMKSTGNNEEKKVSPSLSEEEHKTVDKNKLATIYRQFNEWKKSPMLLIDDVVPAKGSRQEQTTCSVDMSLVVNNNDSNGGYSCSVDKEKKATGASSTVVSAVVEQCASAADEGRGEDLDGNFELNEGECIEHQQQSVRNCVPASPSFSDSAYLLVYIVLLFFTRTTTTAAACVCCISFNMYDVIDIPSSVFDLFN</sequence>
<feature type="compositionally biased region" description="Basic and acidic residues" evidence="6">
    <location>
        <begin position="1103"/>
        <end position="1116"/>
    </location>
</feature>
<dbReference type="InterPro" id="IPR046341">
    <property type="entry name" value="SET_dom_sf"/>
</dbReference>
<gene>
    <name evidence="8" type="primary">Kmt2e</name>
    <name evidence="8" type="ORF">T03_6665</name>
</gene>
<evidence type="ECO:0000313" key="9">
    <source>
        <dbReference type="Proteomes" id="UP000054653"/>
    </source>
</evidence>
<keyword evidence="9" id="KW-1185">Reference proteome</keyword>
<dbReference type="CDD" id="cd10529">
    <property type="entry name" value="SET_SETD5-like"/>
    <property type="match status" value="1"/>
</dbReference>
<evidence type="ECO:0000256" key="2">
    <source>
        <dbReference type="ARBA" id="ARBA00022771"/>
    </source>
</evidence>
<dbReference type="GO" id="GO:0006325">
    <property type="term" value="P:chromatin organization"/>
    <property type="evidence" value="ECO:0007669"/>
    <property type="project" value="UniProtKB-KW"/>
</dbReference>
<dbReference type="SUPFAM" id="SSF57903">
    <property type="entry name" value="FYVE/PHD zinc finger"/>
    <property type="match status" value="1"/>
</dbReference>
<evidence type="ECO:0000256" key="6">
    <source>
        <dbReference type="SAM" id="MobiDB-lite"/>
    </source>
</evidence>
<dbReference type="GO" id="GO:0006355">
    <property type="term" value="P:regulation of DNA-templated transcription"/>
    <property type="evidence" value="ECO:0007669"/>
    <property type="project" value="TreeGrafter"/>
</dbReference>
<dbReference type="CDD" id="cd15550">
    <property type="entry name" value="PHD_MLL5"/>
    <property type="match status" value="1"/>
</dbReference>
<proteinExistence type="predicted"/>
<feature type="compositionally biased region" description="Low complexity" evidence="6">
    <location>
        <begin position="800"/>
        <end position="815"/>
    </location>
</feature>
<feature type="compositionally biased region" description="Basic and acidic residues" evidence="6">
    <location>
        <begin position="322"/>
        <end position="338"/>
    </location>
</feature>
<evidence type="ECO:0000256" key="3">
    <source>
        <dbReference type="ARBA" id="ARBA00022833"/>
    </source>
</evidence>
<dbReference type="InterPro" id="IPR013083">
    <property type="entry name" value="Znf_RING/FYVE/PHD"/>
</dbReference>
<feature type="region of interest" description="Disordered" evidence="6">
    <location>
        <begin position="367"/>
        <end position="388"/>
    </location>
</feature>
<keyword evidence="3" id="KW-0862">Zinc</keyword>
<dbReference type="GO" id="GO:0008270">
    <property type="term" value="F:zinc ion binding"/>
    <property type="evidence" value="ECO:0007669"/>
    <property type="project" value="UniProtKB-KW"/>
</dbReference>
<dbReference type="SMART" id="SM00317">
    <property type="entry name" value="SET"/>
    <property type="match status" value="1"/>
</dbReference>
<feature type="region of interest" description="Disordered" evidence="6">
    <location>
        <begin position="845"/>
        <end position="874"/>
    </location>
</feature>
<feature type="region of interest" description="Disordered" evidence="6">
    <location>
        <begin position="1103"/>
        <end position="1137"/>
    </location>
</feature>
<dbReference type="InterPro" id="IPR011011">
    <property type="entry name" value="Znf_FYVE_PHD"/>
</dbReference>
<evidence type="ECO:0000313" key="8">
    <source>
        <dbReference type="EMBL" id="KRY46742.1"/>
    </source>
</evidence>
<dbReference type="SUPFAM" id="SSF82199">
    <property type="entry name" value="SET domain"/>
    <property type="match status" value="1"/>
</dbReference>
<protein>
    <submittedName>
        <fullName evidence="8">Histone-lysine N-methyltransferase 2E</fullName>
    </submittedName>
</protein>
<dbReference type="GO" id="GO:0008168">
    <property type="term" value="F:methyltransferase activity"/>
    <property type="evidence" value="ECO:0007669"/>
    <property type="project" value="UniProtKB-KW"/>
</dbReference>
<dbReference type="GO" id="GO:0034967">
    <property type="term" value="C:Set3 complex"/>
    <property type="evidence" value="ECO:0007669"/>
    <property type="project" value="TreeGrafter"/>
</dbReference>
<dbReference type="PROSITE" id="PS50016">
    <property type="entry name" value="ZF_PHD_2"/>
    <property type="match status" value="1"/>
</dbReference>
<dbReference type="GO" id="GO:0070210">
    <property type="term" value="C:Rpd3L-Expanded complex"/>
    <property type="evidence" value="ECO:0007669"/>
    <property type="project" value="TreeGrafter"/>
</dbReference>
<dbReference type="InterPro" id="IPR019786">
    <property type="entry name" value="Zinc_finger_PHD-type_CS"/>
</dbReference>
<feature type="region of interest" description="Disordered" evidence="6">
    <location>
        <begin position="234"/>
        <end position="261"/>
    </location>
</feature>
<dbReference type="InterPro" id="IPR001965">
    <property type="entry name" value="Znf_PHD"/>
</dbReference>
<evidence type="ECO:0000256" key="4">
    <source>
        <dbReference type="ARBA" id="ARBA00022853"/>
    </source>
</evidence>
<dbReference type="Pfam" id="PF20826">
    <property type="entry name" value="PHD_5"/>
    <property type="match status" value="1"/>
</dbReference>
<dbReference type="Gene3D" id="3.30.40.10">
    <property type="entry name" value="Zinc/RING finger domain, C3HC4 (zinc finger)"/>
    <property type="match status" value="1"/>
</dbReference>
<evidence type="ECO:0000256" key="1">
    <source>
        <dbReference type="ARBA" id="ARBA00022723"/>
    </source>
</evidence>
<feature type="compositionally biased region" description="Basic residues" evidence="6">
    <location>
        <begin position="715"/>
        <end position="725"/>
    </location>
</feature>
<feature type="compositionally biased region" description="Basic residues" evidence="6">
    <location>
        <begin position="458"/>
        <end position="467"/>
    </location>
</feature>
<dbReference type="PANTHER" id="PTHR46462">
    <property type="entry name" value="UPSET, ISOFORM A"/>
    <property type="match status" value="1"/>
</dbReference>
<keyword evidence="4" id="KW-0156">Chromatin regulator</keyword>
<feature type="compositionally biased region" description="Pro residues" evidence="6">
    <location>
        <begin position="1117"/>
        <end position="1130"/>
    </location>
</feature>
<keyword evidence="2 5" id="KW-0863">Zinc-finger</keyword>
<keyword evidence="1" id="KW-0479">Metal-binding</keyword>
<dbReference type="GO" id="GO:0032259">
    <property type="term" value="P:methylation"/>
    <property type="evidence" value="ECO:0007669"/>
    <property type="project" value="UniProtKB-KW"/>
</dbReference>
<feature type="non-terminal residue" evidence="8">
    <location>
        <position position="1428"/>
    </location>
</feature>
<dbReference type="Gene3D" id="2.170.270.10">
    <property type="entry name" value="SET domain"/>
    <property type="match status" value="1"/>
</dbReference>
<feature type="region of interest" description="Disordered" evidence="6">
    <location>
        <begin position="740"/>
        <end position="828"/>
    </location>
</feature>
<accession>A0A0V1CBU1</accession>
<feature type="region of interest" description="Disordered" evidence="6">
    <location>
        <begin position="282"/>
        <end position="355"/>
    </location>
</feature>
<feature type="compositionally biased region" description="Polar residues" evidence="6">
    <location>
        <begin position="749"/>
        <end position="760"/>
    </location>
</feature>
<dbReference type="Pfam" id="PF00856">
    <property type="entry name" value="SET"/>
    <property type="match status" value="1"/>
</dbReference>
<dbReference type="OrthoDB" id="5877798at2759"/>
<feature type="region of interest" description="Disordered" evidence="6">
    <location>
        <begin position="458"/>
        <end position="484"/>
    </location>
</feature>
<feature type="compositionally biased region" description="Basic and acidic residues" evidence="6">
    <location>
        <begin position="926"/>
        <end position="939"/>
    </location>
</feature>
<feature type="compositionally biased region" description="Basic residues" evidence="6">
    <location>
        <begin position="237"/>
        <end position="254"/>
    </location>
</feature>
<keyword evidence="8" id="KW-0808">Transferase</keyword>
<dbReference type="STRING" id="45882.A0A0V1CBU1"/>
<dbReference type="SMART" id="SM00249">
    <property type="entry name" value="PHD"/>
    <property type="match status" value="1"/>
</dbReference>
<dbReference type="OMA" id="RFPWDKS"/>
<name>A0A0V1CBU1_TRIBR</name>
<feature type="compositionally biased region" description="Basic and acidic residues" evidence="6">
    <location>
        <begin position="818"/>
        <end position="828"/>
    </location>
</feature>
<evidence type="ECO:0000259" key="7">
    <source>
        <dbReference type="PROSITE" id="PS50016"/>
    </source>
</evidence>